<sequence length="155" mass="17654">MKTITKQAAKKIVKWKYEPPYSMYNMTNDLENIQELTDGSYFAVYHNYELVGYFCYGANAQVPSGMHKGLYLNQNLLDIGLGLRPDLTGKRKGYHFLNTGLTFGELNYGLSSFRLSVATFNQRAINLYKKAGFSDVATFMNKNGDKEVEFIVMVK</sequence>
<evidence type="ECO:0000259" key="1">
    <source>
        <dbReference type="PROSITE" id="PS51186"/>
    </source>
</evidence>
<evidence type="ECO:0000313" key="3">
    <source>
        <dbReference type="Proteomes" id="UP000036780"/>
    </source>
</evidence>
<proteinExistence type="predicted"/>
<feature type="domain" description="N-acetyltransferase" evidence="1">
    <location>
        <begin position="1"/>
        <end position="155"/>
    </location>
</feature>
<dbReference type="PROSITE" id="PS51186">
    <property type="entry name" value="GNAT"/>
    <property type="match status" value="1"/>
</dbReference>
<protein>
    <submittedName>
        <fullName evidence="2">Acetyltransferase</fullName>
    </submittedName>
</protein>
<dbReference type="AlphaFoldDB" id="A0A0L0QTS6"/>
<evidence type="ECO:0000313" key="2">
    <source>
        <dbReference type="EMBL" id="KNE22055.1"/>
    </source>
</evidence>
<dbReference type="Pfam" id="PF00583">
    <property type="entry name" value="Acetyltransf_1"/>
    <property type="match status" value="1"/>
</dbReference>
<name>A0A0L0QTS6_VIRPA</name>
<dbReference type="GO" id="GO:0016747">
    <property type="term" value="F:acyltransferase activity, transferring groups other than amino-acyl groups"/>
    <property type="evidence" value="ECO:0007669"/>
    <property type="project" value="InterPro"/>
</dbReference>
<keyword evidence="2" id="KW-0808">Transferase</keyword>
<dbReference type="EMBL" id="LGTO01000004">
    <property type="protein sequence ID" value="KNE22055.1"/>
    <property type="molecule type" value="Genomic_DNA"/>
</dbReference>
<dbReference type="Proteomes" id="UP000036780">
    <property type="component" value="Unassembled WGS sequence"/>
</dbReference>
<dbReference type="InterPro" id="IPR016181">
    <property type="entry name" value="Acyl_CoA_acyltransferase"/>
</dbReference>
<organism evidence="2 3">
    <name type="scientific">Virgibacillus pantothenticus</name>
    <dbReference type="NCBI Taxonomy" id="1473"/>
    <lineage>
        <taxon>Bacteria</taxon>
        <taxon>Bacillati</taxon>
        <taxon>Bacillota</taxon>
        <taxon>Bacilli</taxon>
        <taxon>Bacillales</taxon>
        <taxon>Bacillaceae</taxon>
        <taxon>Virgibacillus</taxon>
    </lineage>
</organism>
<dbReference type="GeneID" id="66869806"/>
<dbReference type="SUPFAM" id="SSF55729">
    <property type="entry name" value="Acyl-CoA N-acyltransferases (Nat)"/>
    <property type="match status" value="1"/>
</dbReference>
<dbReference type="PATRIC" id="fig|1473.5.peg.3854"/>
<accession>A0A0L0QTS6</accession>
<comment type="caution">
    <text evidence="2">The sequence shown here is derived from an EMBL/GenBank/DDBJ whole genome shotgun (WGS) entry which is preliminary data.</text>
</comment>
<gene>
    <name evidence="2" type="ORF">AFK71_04445</name>
</gene>
<dbReference type="Gene3D" id="3.40.630.30">
    <property type="match status" value="1"/>
</dbReference>
<dbReference type="RefSeq" id="WP_072740992.1">
    <property type="nucleotide sequence ID" value="NZ_BOSN01000005.1"/>
</dbReference>
<dbReference type="InterPro" id="IPR000182">
    <property type="entry name" value="GNAT_dom"/>
</dbReference>
<keyword evidence="3" id="KW-1185">Reference proteome</keyword>
<reference evidence="3" key="1">
    <citation type="submission" date="2015-07" db="EMBL/GenBank/DDBJ databases">
        <title>Fjat-10053 dsm26.</title>
        <authorList>
            <person name="Liu B."/>
            <person name="Wang J."/>
            <person name="Zhu Y."/>
            <person name="Liu G."/>
            <person name="Chen Q."/>
            <person name="Chen Z."/>
            <person name="Lan J."/>
            <person name="Che J."/>
            <person name="Ge C."/>
            <person name="Shi H."/>
            <person name="Pan Z."/>
            <person name="Liu X."/>
        </authorList>
    </citation>
    <scope>NUCLEOTIDE SEQUENCE [LARGE SCALE GENOMIC DNA]</scope>
    <source>
        <strain evidence="3">DSM 26</strain>
    </source>
</reference>